<dbReference type="PANTHER" id="PTHR46087">
    <property type="entry name" value="PUTATIVE, EXPRESSED-RELATED"/>
    <property type="match status" value="1"/>
</dbReference>
<evidence type="ECO:0000313" key="1">
    <source>
        <dbReference type="EMBL" id="CAH9118292.1"/>
    </source>
</evidence>
<proteinExistence type="predicted"/>
<dbReference type="InterPro" id="IPR049152">
    <property type="entry name" value="EFR3-like_ARM"/>
</dbReference>
<dbReference type="Pfam" id="PF21052">
    <property type="entry name" value="EFR3_ARM"/>
    <property type="match status" value="1"/>
</dbReference>
<keyword evidence="2" id="KW-1185">Reference proteome</keyword>
<organism evidence="1 2">
    <name type="scientific">Cuscuta europaea</name>
    <name type="common">European dodder</name>
    <dbReference type="NCBI Taxonomy" id="41803"/>
    <lineage>
        <taxon>Eukaryota</taxon>
        <taxon>Viridiplantae</taxon>
        <taxon>Streptophyta</taxon>
        <taxon>Embryophyta</taxon>
        <taxon>Tracheophyta</taxon>
        <taxon>Spermatophyta</taxon>
        <taxon>Magnoliopsida</taxon>
        <taxon>eudicotyledons</taxon>
        <taxon>Gunneridae</taxon>
        <taxon>Pentapetalae</taxon>
        <taxon>asterids</taxon>
        <taxon>lamiids</taxon>
        <taxon>Solanales</taxon>
        <taxon>Convolvulaceae</taxon>
        <taxon>Cuscuteae</taxon>
        <taxon>Cuscuta</taxon>
        <taxon>Cuscuta subgen. Cuscuta</taxon>
    </lineage>
</organism>
<dbReference type="AlphaFoldDB" id="A0A9P0ZZH4"/>
<dbReference type="Proteomes" id="UP001152484">
    <property type="component" value="Unassembled WGS sequence"/>
</dbReference>
<accession>A0A9P0ZZH4</accession>
<dbReference type="SUPFAM" id="SSF48371">
    <property type="entry name" value="ARM repeat"/>
    <property type="match status" value="1"/>
</dbReference>
<sequence length="1015" mass="114070">MGMISHRVMPACDQLCVCCPAMRPRSRQPVKRYKKMLTDIFPRSPQGGEPNERMINKLCEYASKNPLRIPKITTSLEQRFYRELRNENLSSVKIVMLIYRRFLTACKQQMPLFAGSFLNIVQILLDQIGNDEMCIVGCESLFEFINNQIDATYMFNLEGLIPKICFLPQETGDEERVRKLRCAGLQVLSSMVWFMGEFGHMPAEFDNVVTVVLENYESPEQKLDHHDNQDAQNYTGGKVADPMTRVTSWRNIVTDRGLNVTVEDFTNPMFWSKVCLHNMAKLAKEGTTVRRVLESLFCYFDNGNLWSTQHGVALSVLLDMQFIMENSGYNTHFLLSTLIKHLDHKNVLKNPNMQVDIVEVATSLAQHLKVHPSAKAVGAFSDMMRHLRKSIHCSLDDSDLGDEVIQWNRKYHSAVDKCLVQISHKVGDAGQILDVMAVMLESISNIPVMARNTIATVYRTAQIAASLPNISYQNKAFPEALFHQILLAMVSPDHETRIGAHRVFSVVLVPSSVCPCPSPDRLPSTMTASIQRTLSRAASVFSSSAALFENFGKEQHSLRTSVEKECVLQYERSNFNSQSMLNRLRSSYSRVYTAKRNPLIESNEELEMGVVQREAVGISLKLKTRQISILLSSIWAQAISPSNTPENFEAIAHTYSLVMLFSQTKKSSEEVLIRSFQLAFSLRNISLQGGGQLPPSRRRSLFTLSTAMIIFLSKAYNFIPLVVSAKDALSDKTGDPFLRLMDDSKLQAINSPDPRIVYGSPEDDNDALKSLSEVDICNKLSTESFASMIVECFTKTLTDKTNLLKEQLLQDFLPDDVCPLGAQLFTEMPSQIYHFGSDESEALDEALDPIFNADSTLMIDGFQSQTDTNSHLILQNPSFLDINQLMDSVSEITNVGRLSVSVPSVMTFKDMAKQCEALQMGKQKKLRFMGSQKIQENEMFLKDWGYSVENVKPYYSLLDQLHIENGNPFSDTTALGPPINNAALMSCGAEFQHHPSYIVLPPASPYDNFLKAAGG</sequence>
<comment type="caution">
    <text evidence="1">The sequence shown here is derived from an EMBL/GenBank/DDBJ whole genome shotgun (WGS) entry which is preliminary data.</text>
</comment>
<gene>
    <name evidence="1" type="ORF">CEURO_LOCUS21882</name>
</gene>
<protein>
    <submittedName>
        <fullName evidence="1">Uncharacterized protein</fullName>
    </submittedName>
</protein>
<dbReference type="InterPro" id="IPR055296">
    <property type="entry name" value="SRL2-like"/>
</dbReference>
<reference evidence="1" key="1">
    <citation type="submission" date="2022-07" db="EMBL/GenBank/DDBJ databases">
        <authorList>
            <person name="Macas J."/>
            <person name="Novak P."/>
            <person name="Neumann P."/>
        </authorList>
    </citation>
    <scope>NUCLEOTIDE SEQUENCE</scope>
</reference>
<dbReference type="InterPro" id="IPR016024">
    <property type="entry name" value="ARM-type_fold"/>
</dbReference>
<dbReference type="EMBL" id="CAMAPE010000075">
    <property type="protein sequence ID" value="CAH9118292.1"/>
    <property type="molecule type" value="Genomic_DNA"/>
</dbReference>
<dbReference type="OrthoDB" id="19232at2759"/>
<name>A0A9P0ZZH4_CUSEU</name>
<dbReference type="PANTHER" id="PTHR46087:SF7">
    <property type="entry name" value="CYCLIN-LIKE PROTEIN"/>
    <property type="match status" value="1"/>
</dbReference>
<evidence type="ECO:0000313" key="2">
    <source>
        <dbReference type="Proteomes" id="UP001152484"/>
    </source>
</evidence>